<protein>
    <submittedName>
        <fullName evidence="3">M56 family metallopeptidase</fullName>
    </submittedName>
</protein>
<dbReference type="PANTHER" id="PTHR34978:SF3">
    <property type="entry name" value="SLR0241 PROTEIN"/>
    <property type="match status" value="1"/>
</dbReference>
<keyword evidence="1" id="KW-0472">Membrane</keyword>
<organism evidence="3 4">
    <name type="scientific">Hymenobacter volaticus</name>
    <dbReference type="NCBI Taxonomy" id="2932254"/>
    <lineage>
        <taxon>Bacteria</taxon>
        <taxon>Pseudomonadati</taxon>
        <taxon>Bacteroidota</taxon>
        <taxon>Cytophagia</taxon>
        <taxon>Cytophagales</taxon>
        <taxon>Hymenobacteraceae</taxon>
        <taxon>Hymenobacter</taxon>
    </lineage>
</organism>
<evidence type="ECO:0000259" key="2">
    <source>
        <dbReference type="Pfam" id="PF05569"/>
    </source>
</evidence>
<keyword evidence="1" id="KW-0812">Transmembrane</keyword>
<dbReference type="Proteomes" id="UP000830401">
    <property type="component" value="Chromosome"/>
</dbReference>
<dbReference type="Pfam" id="PF05569">
    <property type="entry name" value="Peptidase_M56"/>
    <property type="match status" value="1"/>
</dbReference>
<reference evidence="3" key="1">
    <citation type="submission" date="2022-04" db="EMBL/GenBank/DDBJ databases">
        <title>Hymenobacter sp. isolated from the air.</title>
        <authorList>
            <person name="Won M."/>
            <person name="Lee C.-M."/>
            <person name="Woen H.-Y."/>
            <person name="Kwon S.-W."/>
        </authorList>
    </citation>
    <scope>NUCLEOTIDE SEQUENCE</scope>
    <source>
        <strain evidence="3">5420S-77</strain>
    </source>
</reference>
<dbReference type="CDD" id="cd07341">
    <property type="entry name" value="M56_BlaR1_MecR1_like"/>
    <property type="match status" value="1"/>
</dbReference>
<keyword evidence="4" id="KW-1185">Reference proteome</keyword>
<evidence type="ECO:0000313" key="4">
    <source>
        <dbReference type="Proteomes" id="UP000830401"/>
    </source>
</evidence>
<gene>
    <name evidence="3" type="ORF">MUN86_13800</name>
</gene>
<dbReference type="InterPro" id="IPR052173">
    <property type="entry name" value="Beta-lactam_resp_regulator"/>
</dbReference>
<feature type="domain" description="Peptidase M56" evidence="2">
    <location>
        <begin position="42"/>
        <end position="273"/>
    </location>
</feature>
<sequence>MAMLSNYLLYLAEASFCLAVFALAYRLLLAGLTYFSWNRWYLLGSVLASLVLPLLSFPGLAYLFAAPAAESGPLLLQLNWTRPTASTASAASSASSLDVWALVLGGMLVVYAVGVLYRLQNLGRNLWWLWQLARRHPRTNKGAYWLVELSNPNMPAFSFGRSVFLSPLHASLNSTEQQQLLQHELVHVQQRHTLDILLLEGVAVLLWFNPAVYYVRQQLKEVHEYLADATVARTAGSISGYGQLLIKLAAQQSPLTLVHAFSTKHIIQRITMLTTPSSRPLQKLRFLLIAPLLAGAWMATSCVDSPSPTVALRLHPPPLLLLRLSAALRGKATR</sequence>
<evidence type="ECO:0000313" key="3">
    <source>
        <dbReference type="EMBL" id="UOQ64650.1"/>
    </source>
</evidence>
<dbReference type="InterPro" id="IPR008756">
    <property type="entry name" value="Peptidase_M56"/>
</dbReference>
<accession>A0ABY4G1A8</accession>
<evidence type="ECO:0000256" key="1">
    <source>
        <dbReference type="SAM" id="Phobius"/>
    </source>
</evidence>
<proteinExistence type="predicted"/>
<feature type="transmembrane region" description="Helical" evidence="1">
    <location>
        <begin position="40"/>
        <end position="65"/>
    </location>
</feature>
<dbReference type="EMBL" id="CP095061">
    <property type="protein sequence ID" value="UOQ64650.1"/>
    <property type="molecule type" value="Genomic_DNA"/>
</dbReference>
<dbReference type="PANTHER" id="PTHR34978">
    <property type="entry name" value="POSSIBLE SENSOR-TRANSDUCER PROTEIN BLAR"/>
    <property type="match status" value="1"/>
</dbReference>
<feature type="transmembrane region" description="Helical" evidence="1">
    <location>
        <begin position="6"/>
        <end position="28"/>
    </location>
</feature>
<feature type="transmembrane region" description="Helical" evidence="1">
    <location>
        <begin position="99"/>
        <end position="119"/>
    </location>
</feature>
<keyword evidence="1" id="KW-1133">Transmembrane helix</keyword>
<name>A0ABY4G1A8_9BACT</name>